<dbReference type="Gene3D" id="3.90.210.10">
    <property type="entry name" value="Heat-Labile Enterotoxin, subunit A"/>
    <property type="match status" value="1"/>
</dbReference>
<proteinExistence type="predicted"/>
<comment type="caution">
    <text evidence="2">The sequence shown here is derived from an EMBL/GenBank/DDBJ whole genome shotgun (WGS) entry which is preliminary data.</text>
</comment>
<dbReference type="SUPFAM" id="SSF56399">
    <property type="entry name" value="ADP-ribosylation"/>
    <property type="match status" value="1"/>
</dbReference>
<accession>A0ABR9G9Q7</accession>
<gene>
    <name evidence="2" type="ORF">IGX34_10320</name>
</gene>
<dbReference type="InterPro" id="IPR003898">
    <property type="entry name" value="Borpert_toxA"/>
</dbReference>
<keyword evidence="3" id="KW-1185">Reference proteome</keyword>
<protein>
    <submittedName>
        <fullName evidence="2">Uncharacterized protein</fullName>
    </submittedName>
</protein>
<sequence>MKSVIIEKIKWECFLVFLCTSLDAVAAAPPLSHPYLNTNIPVPSRVYRVDSRSPDAVFNFGFTSRGLDADITAHVIGGSMLVNSRYVSTTDSFETAMAIASSQINDTFRNTWSCSSQGDRLCRTWIYTITPRSSNFFSISQNLPENDFYARYILQHEWAAVDRIAPQLIESAVLVTRRFVNGVPAGPAVFATGGTRQNYLFNQYFEGYSPAGFSAQSVGSTRVSLSGCGVWDCHPR</sequence>
<reference evidence="2 3" key="1">
    <citation type="submission" date="2020-09" db="EMBL/GenBank/DDBJ databases">
        <title>Dyella sp. 7MK23 isolated from forest soil.</title>
        <authorList>
            <person name="Fu J."/>
        </authorList>
    </citation>
    <scope>NUCLEOTIDE SEQUENCE [LARGE SCALE GENOMIC DNA]</scope>
    <source>
        <strain evidence="2 3">7MK23</strain>
    </source>
</reference>
<dbReference type="EMBL" id="JACZZA010000005">
    <property type="protein sequence ID" value="MBE1160784.1"/>
    <property type="molecule type" value="Genomic_DNA"/>
</dbReference>
<dbReference type="Proteomes" id="UP000651010">
    <property type="component" value="Unassembled WGS sequence"/>
</dbReference>
<name>A0ABR9G9Q7_9GAMM</name>
<dbReference type="Pfam" id="PF02917">
    <property type="entry name" value="Pertussis_S1"/>
    <property type="match status" value="1"/>
</dbReference>
<dbReference type="RefSeq" id="WP_192555635.1">
    <property type="nucleotide sequence ID" value="NZ_JACZZA010000005.1"/>
</dbReference>
<evidence type="ECO:0000256" key="1">
    <source>
        <dbReference type="SAM" id="SignalP"/>
    </source>
</evidence>
<evidence type="ECO:0000313" key="3">
    <source>
        <dbReference type="Proteomes" id="UP000651010"/>
    </source>
</evidence>
<organism evidence="2 3">
    <name type="scientific">Dyella acidiphila</name>
    <dbReference type="NCBI Taxonomy" id="2775866"/>
    <lineage>
        <taxon>Bacteria</taxon>
        <taxon>Pseudomonadati</taxon>
        <taxon>Pseudomonadota</taxon>
        <taxon>Gammaproteobacteria</taxon>
        <taxon>Lysobacterales</taxon>
        <taxon>Rhodanobacteraceae</taxon>
        <taxon>Dyella</taxon>
    </lineage>
</organism>
<keyword evidence="1" id="KW-0732">Signal</keyword>
<feature type="chain" id="PRO_5045796033" evidence="1">
    <location>
        <begin position="27"/>
        <end position="236"/>
    </location>
</feature>
<feature type="signal peptide" evidence="1">
    <location>
        <begin position="1"/>
        <end position="26"/>
    </location>
</feature>
<evidence type="ECO:0000313" key="2">
    <source>
        <dbReference type="EMBL" id="MBE1160784.1"/>
    </source>
</evidence>